<dbReference type="GO" id="GO:0016746">
    <property type="term" value="F:acyltransferase activity"/>
    <property type="evidence" value="ECO:0007669"/>
    <property type="project" value="UniProtKB-KW"/>
</dbReference>
<dbReference type="RefSeq" id="WP_012374201.1">
    <property type="nucleotide sequence ID" value="NC_010571.1"/>
</dbReference>
<protein>
    <submittedName>
        <fullName evidence="3">Nitrilase/cyanide hydratase and apolipoprotein N-acyltransferase</fullName>
    </submittedName>
</protein>
<dbReference type="Proteomes" id="UP000007013">
    <property type="component" value="Chromosome"/>
</dbReference>
<evidence type="ECO:0000259" key="2">
    <source>
        <dbReference type="PROSITE" id="PS50263"/>
    </source>
</evidence>
<proteinExistence type="predicted"/>
<dbReference type="PANTHER" id="PTHR43674">
    <property type="entry name" value="NITRILASE C965.09-RELATED"/>
    <property type="match status" value="1"/>
</dbReference>
<dbReference type="GO" id="GO:0050126">
    <property type="term" value="F:N-carbamoylputrescine amidase activity"/>
    <property type="evidence" value="ECO:0007669"/>
    <property type="project" value="TreeGrafter"/>
</dbReference>
<evidence type="ECO:0000313" key="3">
    <source>
        <dbReference type="EMBL" id="ACB74663.1"/>
    </source>
</evidence>
<dbReference type="eggNOG" id="COG0388">
    <property type="taxonomic scope" value="Bacteria"/>
</dbReference>
<accession>B1ZRY7</accession>
<dbReference type="CDD" id="cd07197">
    <property type="entry name" value="nitrilase"/>
    <property type="match status" value="1"/>
</dbReference>
<evidence type="ECO:0000256" key="1">
    <source>
        <dbReference type="ARBA" id="ARBA00022801"/>
    </source>
</evidence>
<sequence length="247" mass="25974">MSAFAIAAAQIASVAGDVSKNIETHARAIRAAAQHGVRVLVFPELSLTGYEPTLAAELAFTRDDPRLAPLAELAREHHLTAIVGAPLAAQPVPHIGAFALSDAASVAVYAKIHLHPGEESHFSPGSTPLVLPWDPHKIGVAICADLTHASHPRACAALGADIYAAGVCLTHRGYDAEAELIAGHAARHRMLAVMANYNRPTGGYDVAGKSAVWSPAGRRLAWADRSADALVIATRVEGHWRGTVVRL</sequence>
<organism evidence="3 4">
    <name type="scientific">Opitutus terrae (strain DSM 11246 / JCM 15787 / PB90-1)</name>
    <dbReference type="NCBI Taxonomy" id="452637"/>
    <lineage>
        <taxon>Bacteria</taxon>
        <taxon>Pseudomonadati</taxon>
        <taxon>Verrucomicrobiota</taxon>
        <taxon>Opitutia</taxon>
        <taxon>Opitutales</taxon>
        <taxon>Opitutaceae</taxon>
        <taxon>Opitutus</taxon>
    </lineage>
</organism>
<dbReference type="PROSITE" id="PS50263">
    <property type="entry name" value="CN_HYDROLASE"/>
    <property type="match status" value="1"/>
</dbReference>
<dbReference type="AlphaFoldDB" id="B1ZRY7"/>
<keyword evidence="4" id="KW-1185">Reference proteome</keyword>
<dbReference type="OrthoDB" id="9803818at2"/>
<gene>
    <name evidence="3" type="ordered locus">Oter_1378</name>
</gene>
<dbReference type="InterPro" id="IPR003010">
    <property type="entry name" value="C-N_Hydrolase"/>
</dbReference>
<dbReference type="HOGENOM" id="CLU_030130_3_5_0"/>
<evidence type="ECO:0000313" key="4">
    <source>
        <dbReference type="Proteomes" id="UP000007013"/>
    </source>
</evidence>
<dbReference type="InterPro" id="IPR036526">
    <property type="entry name" value="C-N_Hydrolase_sf"/>
</dbReference>
<keyword evidence="3" id="KW-0449">Lipoprotein</keyword>
<name>B1ZRY7_OPITP</name>
<keyword evidence="3" id="KW-0808">Transferase</keyword>
<keyword evidence="1" id="KW-0378">Hydrolase</keyword>
<reference evidence="3 4" key="1">
    <citation type="journal article" date="2011" name="J. Bacteriol.">
        <title>Genome sequence of the verrucomicrobium Opitutus terrae PB90-1, an abundant inhabitant of rice paddy soil ecosystems.</title>
        <authorList>
            <person name="van Passel M.W."/>
            <person name="Kant R."/>
            <person name="Palva A."/>
            <person name="Copeland A."/>
            <person name="Lucas S."/>
            <person name="Lapidus A."/>
            <person name="Glavina del Rio T."/>
            <person name="Pitluck S."/>
            <person name="Goltsman E."/>
            <person name="Clum A."/>
            <person name="Sun H."/>
            <person name="Schmutz J."/>
            <person name="Larimer F.W."/>
            <person name="Land M.L."/>
            <person name="Hauser L."/>
            <person name="Kyrpides N."/>
            <person name="Mikhailova N."/>
            <person name="Richardson P.P."/>
            <person name="Janssen P.H."/>
            <person name="de Vos W.M."/>
            <person name="Smidt H."/>
        </authorList>
    </citation>
    <scope>NUCLEOTIDE SEQUENCE [LARGE SCALE GENOMIC DNA]</scope>
    <source>
        <strain evidence="4">DSM 11246 / JCM 15787 / PB90-1</strain>
    </source>
</reference>
<dbReference type="SUPFAM" id="SSF56317">
    <property type="entry name" value="Carbon-nitrogen hydrolase"/>
    <property type="match status" value="1"/>
</dbReference>
<feature type="domain" description="CN hydrolase" evidence="2">
    <location>
        <begin position="4"/>
        <end position="238"/>
    </location>
</feature>
<dbReference type="GO" id="GO:0033388">
    <property type="term" value="P:putrescine biosynthetic process from arginine"/>
    <property type="evidence" value="ECO:0007669"/>
    <property type="project" value="TreeGrafter"/>
</dbReference>
<dbReference type="KEGG" id="ote:Oter_1378"/>
<dbReference type="PANTHER" id="PTHR43674:SF2">
    <property type="entry name" value="BETA-UREIDOPROPIONASE"/>
    <property type="match status" value="1"/>
</dbReference>
<dbReference type="STRING" id="452637.Oter_1378"/>
<keyword evidence="3" id="KW-0012">Acyltransferase</keyword>
<dbReference type="Gene3D" id="3.60.110.10">
    <property type="entry name" value="Carbon-nitrogen hydrolase"/>
    <property type="match status" value="1"/>
</dbReference>
<dbReference type="EMBL" id="CP001032">
    <property type="protein sequence ID" value="ACB74663.1"/>
    <property type="molecule type" value="Genomic_DNA"/>
</dbReference>
<dbReference type="InterPro" id="IPR050345">
    <property type="entry name" value="Aliph_Amidase/BUP"/>
</dbReference>
<dbReference type="Pfam" id="PF00795">
    <property type="entry name" value="CN_hydrolase"/>
    <property type="match status" value="1"/>
</dbReference>